<gene>
    <name evidence="1" type="ORF">UFOVP1399_7</name>
</gene>
<reference evidence="1" key="1">
    <citation type="submission" date="2020-05" db="EMBL/GenBank/DDBJ databases">
        <authorList>
            <person name="Chiriac C."/>
            <person name="Salcher M."/>
            <person name="Ghai R."/>
            <person name="Kavagutti S V."/>
        </authorList>
    </citation>
    <scope>NUCLEOTIDE SEQUENCE</scope>
</reference>
<proteinExistence type="predicted"/>
<organism evidence="1">
    <name type="scientific">uncultured Caudovirales phage</name>
    <dbReference type="NCBI Taxonomy" id="2100421"/>
    <lineage>
        <taxon>Viruses</taxon>
        <taxon>Duplodnaviria</taxon>
        <taxon>Heunggongvirae</taxon>
        <taxon>Uroviricota</taxon>
        <taxon>Caudoviricetes</taxon>
        <taxon>Peduoviridae</taxon>
        <taxon>Maltschvirus</taxon>
        <taxon>Maltschvirus maltsch</taxon>
    </lineage>
</organism>
<evidence type="ECO:0000313" key="1">
    <source>
        <dbReference type="EMBL" id="CAB4204544.1"/>
    </source>
</evidence>
<dbReference type="EMBL" id="LR797349">
    <property type="protein sequence ID" value="CAB4204544.1"/>
    <property type="molecule type" value="Genomic_DNA"/>
</dbReference>
<sequence>MTLWNPVWRVTIQSVVYTNFTLANLTITSGRTNIYEQAQAGYVNLELINLDQSTVSLNINDSVTIELQDSTATFVPIFGGTITDFTIAIANSGTVAVNQTVSIIALGALSRLPKALTDGALTSAHDGTQIYEVLKDLLASTWGTVPPALTWATYDPTVTWATAEQASIGEVDRPGNYDLAARTASRTDVYSLVSGLATSGLGYIYENAQGQICYADSTHRTTYLNTYGYSYLDATQALSNGMAIQTRSGDIRNSIVLKYGVTSSLETTPFEDATSILNYGLLAQIISTTLKNHADADDQAAFYLTLRAYPQAMFDQISFELTSPELASDDRDSLINIFMGLPLSISGLPLNMNSGEYLGFVEGWTFKAAYNSVSVTAILSPLAFSLQAMRWNDVSLLERWNTISGTLDWQNATQVA</sequence>
<accession>A0A6J5S7T8</accession>
<protein>
    <submittedName>
        <fullName evidence="1">Uncharacterized protein</fullName>
    </submittedName>
</protein>
<name>A0A6J5S7T8_9CAUD</name>